<protein>
    <submittedName>
        <fullName evidence="3">Unnamed protein product</fullName>
    </submittedName>
</protein>
<comment type="caution">
    <text evidence="3">The sequence shown here is derived from an EMBL/GenBank/DDBJ whole genome shotgun (WGS) entry which is preliminary data.</text>
</comment>
<dbReference type="InterPro" id="IPR004843">
    <property type="entry name" value="Calcineurin-like_PHP"/>
</dbReference>
<dbReference type="EMBL" id="BSXW01000201">
    <property type="protein sequence ID" value="GMF14541.1"/>
    <property type="molecule type" value="Genomic_DNA"/>
</dbReference>
<dbReference type="GO" id="GO:0005737">
    <property type="term" value="C:cytoplasm"/>
    <property type="evidence" value="ECO:0007669"/>
    <property type="project" value="TreeGrafter"/>
</dbReference>
<sequence length="845" mass="91717">MAGRRADAPTSPAPDMPQTDFQALRSHNSTHSLRGAMASTQYEAVPPKELRSISNRRKAFIAVIVVLAVAAAVTLIVVLTQSDDDDSNDTNTLVSTTSLALSHVAVMNVTMVSATTEDESKDKCVELEWIPTGVDWVTSSGSTISYLCMQQSVEATESDEDVGAIDLDSVSVMRRLVVVSETDSCPSNMQMVVNPSSGVFVCAEFVSASTAFHSQQFVVDLMTTTEEFYNHDTPGWMTWPFDLKLDSTASSVYLSARYPVRPIIALELLNDVSTDTIYSACEELEPLGEWESPGFVLKSSEGASSNSDSNDVVVCVQRPQANSTGSFTVLTELTAVLPTELCPEAASNANTSEITGDQIKLCAEWGLVDFGNSITNSVSSAATSSFVAELALYETAEEEAGSFNISSTIPGDWSLIGNESTGTVHTFFLSRTFEPFVLNNSTDDSESFSSSNNSVSSSVEAIASNSSEELSFKVLQIADMHLTGNPDYPCSSGPTNIRASLLAAASVLAAQLREEMNSSSSASAGEDNDPMYNECREALTVAFLDELLDIEQPDFVVFTGDNVQPDLDTAMHTVAMNTFTARVESRGIPWAAVFGNHDTEGGLTRAEMLELMTKGKQYSRVKYGPRDIGGVGNYEVNVEAPTDGPWGQKGTTVFRMYFLDSHASIDTATYPLVNNPSTYDWIKETQIEYYRELAQSHVTEGTSNDSSTSQNVTDGSVPAVMYYHIPVPEYDLASPANRFGDKNEATASAAVNSGLFSALVEVGDVKATFVGHDHINEYCYLRQGIQLCYGGGIGLGRAYGLSDFERRARVLEWTFNTNQTRTLRSWKRYFADPTQVQSLELLYSE</sequence>
<dbReference type="Proteomes" id="UP001165083">
    <property type="component" value="Unassembled WGS sequence"/>
</dbReference>
<gene>
    <name evidence="3" type="ORF">Plil01_000479900</name>
</gene>
<dbReference type="PANTHER" id="PTHR32440:SF0">
    <property type="entry name" value="PHOSPHATASE DCR2-RELATED"/>
    <property type="match status" value="1"/>
</dbReference>
<name>A0A9W6WSJ9_9STRA</name>
<evidence type="ECO:0000313" key="4">
    <source>
        <dbReference type="Proteomes" id="UP001165083"/>
    </source>
</evidence>
<evidence type="ECO:0000259" key="2">
    <source>
        <dbReference type="Pfam" id="PF00149"/>
    </source>
</evidence>
<keyword evidence="1" id="KW-0472">Membrane</keyword>
<proteinExistence type="predicted"/>
<dbReference type="OrthoDB" id="783096at2759"/>
<dbReference type="PANTHER" id="PTHR32440">
    <property type="entry name" value="PHOSPHATASE DCR2-RELATED-RELATED"/>
    <property type="match status" value="1"/>
</dbReference>
<keyword evidence="1" id="KW-0812">Transmembrane</keyword>
<dbReference type="Gene3D" id="3.60.21.10">
    <property type="match status" value="1"/>
</dbReference>
<dbReference type="InterPro" id="IPR029052">
    <property type="entry name" value="Metallo-depent_PP-like"/>
</dbReference>
<dbReference type="CDD" id="cd07383">
    <property type="entry name" value="MPP_Dcr2"/>
    <property type="match status" value="1"/>
</dbReference>
<accession>A0A9W6WSJ9</accession>
<keyword evidence="1" id="KW-1133">Transmembrane helix</keyword>
<evidence type="ECO:0000313" key="3">
    <source>
        <dbReference type="EMBL" id="GMF14541.1"/>
    </source>
</evidence>
<reference evidence="3" key="1">
    <citation type="submission" date="2023-04" db="EMBL/GenBank/DDBJ databases">
        <title>Phytophthora lilii NBRC 32176.</title>
        <authorList>
            <person name="Ichikawa N."/>
            <person name="Sato H."/>
            <person name="Tonouchi N."/>
        </authorList>
    </citation>
    <scope>NUCLEOTIDE SEQUENCE</scope>
    <source>
        <strain evidence="3">NBRC 32176</strain>
    </source>
</reference>
<feature type="transmembrane region" description="Helical" evidence="1">
    <location>
        <begin position="59"/>
        <end position="79"/>
    </location>
</feature>
<evidence type="ECO:0000256" key="1">
    <source>
        <dbReference type="SAM" id="Phobius"/>
    </source>
</evidence>
<organism evidence="3 4">
    <name type="scientific">Phytophthora lilii</name>
    <dbReference type="NCBI Taxonomy" id="2077276"/>
    <lineage>
        <taxon>Eukaryota</taxon>
        <taxon>Sar</taxon>
        <taxon>Stramenopiles</taxon>
        <taxon>Oomycota</taxon>
        <taxon>Peronosporomycetes</taxon>
        <taxon>Peronosporales</taxon>
        <taxon>Peronosporaceae</taxon>
        <taxon>Phytophthora</taxon>
    </lineage>
</organism>
<dbReference type="AlphaFoldDB" id="A0A9W6WSJ9"/>
<feature type="domain" description="Calcineurin-like phosphoesterase" evidence="2">
    <location>
        <begin position="472"/>
        <end position="775"/>
    </location>
</feature>
<keyword evidence="4" id="KW-1185">Reference proteome</keyword>
<dbReference type="GO" id="GO:0016788">
    <property type="term" value="F:hydrolase activity, acting on ester bonds"/>
    <property type="evidence" value="ECO:0007669"/>
    <property type="project" value="TreeGrafter"/>
</dbReference>
<dbReference type="Pfam" id="PF00149">
    <property type="entry name" value="Metallophos"/>
    <property type="match status" value="1"/>
</dbReference>
<dbReference type="SUPFAM" id="SSF56300">
    <property type="entry name" value="Metallo-dependent phosphatases"/>
    <property type="match status" value="1"/>
</dbReference>
<dbReference type="FunFam" id="3.60.21.10:FF:000170">
    <property type="entry name" value="Metallophosphoesterase, phosphate-repressible"/>
    <property type="match status" value="1"/>
</dbReference>